<sequence length="542" mass="56462">MPRSANSDMRVAARMLAVLVIAATFTARSSAAYTYTSPRSMRWRSLRNTHQAPARQGPGTASHEAFKRIAENTRARIGADEAAHQLASGQLLDWGIGGSRLARDDPAGNIDEPLPALRTTAVRAVALSGHTLAVLSDGTVVTFGRNNSAGGGGQGSQPIDDSGQLGRGDSFDWWRKDFPRNEGPGPVALGRAPAVGVAAGRYHSAAVDAHGKVYTWGLNDHGQLGRAGVSDTPEGAAPRDGFKFGETITTVHGRSGGDGIRCVVGFGCRSGNPAPVELPGDFRAIGISAARYSAVAWDVAGVAYVWGQDGCAGAVSDESQAHIPRKLPLPPTESGDGYAKIDSGYSHWVALTQNGAVVACHTGYDGYGSKLERFQEHQGINWRAVAAATPGSDVFTPQRVLGLERCVDVAAGRGQSWAACGGEALFWGHLPSKVLCERAGDSNAVETHETSEPCVARLPPASHAALVTMVAAGEYFALIYDDANRRVMSLGANGVGQGGNGAAVKPEVATPVAGRLGAGGYTVRRLAAGYQHAAAIVKDTRK</sequence>
<dbReference type="AlphaFoldDB" id="A0A830HI03"/>
<keyword evidence="4" id="KW-1185">Reference proteome</keyword>
<dbReference type="PANTHER" id="PTHR45982">
    <property type="entry name" value="REGULATOR OF CHROMOSOME CONDENSATION"/>
    <property type="match status" value="1"/>
</dbReference>
<dbReference type="EMBL" id="BNJQ01000010">
    <property type="protein sequence ID" value="GHP05410.1"/>
    <property type="molecule type" value="Genomic_DNA"/>
</dbReference>
<feature type="repeat" description="RCC1" evidence="1">
    <location>
        <begin position="301"/>
        <end position="354"/>
    </location>
</feature>
<dbReference type="PRINTS" id="PR00633">
    <property type="entry name" value="RCCNDNSATION"/>
</dbReference>
<evidence type="ECO:0000256" key="2">
    <source>
        <dbReference type="SAM" id="MobiDB-lite"/>
    </source>
</evidence>
<evidence type="ECO:0000313" key="4">
    <source>
        <dbReference type="Proteomes" id="UP000660262"/>
    </source>
</evidence>
<feature type="compositionally biased region" description="Basic and acidic residues" evidence="2">
    <location>
        <begin position="169"/>
        <end position="180"/>
    </location>
</feature>
<dbReference type="Proteomes" id="UP000660262">
    <property type="component" value="Unassembled WGS sequence"/>
</dbReference>
<dbReference type="OrthoDB" id="8068875at2759"/>
<accession>A0A830HI03</accession>
<evidence type="ECO:0000313" key="3">
    <source>
        <dbReference type="EMBL" id="GHP05410.1"/>
    </source>
</evidence>
<feature type="repeat" description="RCC1" evidence="1">
    <location>
        <begin position="485"/>
        <end position="539"/>
    </location>
</feature>
<comment type="caution">
    <text evidence="3">The sequence shown here is derived from an EMBL/GenBank/DDBJ whole genome shotgun (WGS) entry which is preliminary data.</text>
</comment>
<reference evidence="3" key="1">
    <citation type="submission" date="2020-10" db="EMBL/GenBank/DDBJ databases">
        <title>Unveiling of a novel bifunctional photoreceptor, Dualchrome1, isolated from a cosmopolitan green alga.</title>
        <authorList>
            <person name="Suzuki S."/>
            <person name="Kawachi M."/>
        </authorList>
    </citation>
    <scope>NUCLEOTIDE SEQUENCE</scope>
    <source>
        <strain evidence="3">NIES 2893</strain>
    </source>
</reference>
<dbReference type="InterPro" id="IPR009091">
    <property type="entry name" value="RCC1/BLIP-II"/>
</dbReference>
<protein>
    <submittedName>
        <fullName evidence="3">Uncharacterized protein</fullName>
    </submittedName>
</protein>
<dbReference type="PROSITE" id="PS00626">
    <property type="entry name" value="RCC1_2"/>
    <property type="match status" value="1"/>
</dbReference>
<dbReference type="Pfam" id="PF13540">
    <property type="entry name" value="RCC1_2"/>
    <property type="match status" value="1"/>
</dbReference>
<dbReference type="GO" id="GO:0005737">
    <property type="term" value="C:cytoplasm"/>
    <property type="evidence" value="ECO:0007669"/>
    <property type="project" value="TreeGrafter"/>
</dbReference>
<name>A0A830HI03_9CHLO</name>
<dbReference type="PANTHER" id="PTHR45982:SF1">
    <property type="entry name" value="REGULATOR OF CHROMOSOME CONDENSATION"/>
    <property type="match status" value="1"/>
</dbReference>
<feature type="repeat" description="RCC1" evidence="1">
    <location>
        <begin position="211"/>
        <end position="238"/>
    </location>
</feature>
<dbReference type="SUPFAM" id="SSF50985">
    <property type="entry name" value="RCC1/BLIP-II"/>
    <property type="match status" value="2"/>
</dbReference>
<dbReference type="PROSITE" id="PS50012">
    <property type="entry name" value="RCC1_3"/>
    <property type="match status" value="3"/>
</dbReference>
<evidence type="ECO:0000256" key="1">
    <source>
        <dbReference type="PROSITE-ProRule" id="PRU00235"/>
    </source>
</evidence>
<feature type="region of interest" description="Disordered" evidence="2">
    <location>
        <begin position="146"/>
        <end position="187"/>
    </location>
</feature>
<dbReference type="Gene3D" id="2.130.10.30">
    <property type="entry name" value="Regulator of chromosome condensation 1/beta-lactamase-inhibitor protein II"/>
    <property type="match status" value="2"/>
</dbReference>
<gene>
    <name evidence="3" type="ORF">PPROV_000416100</name>
</gene>
<dbReference type="GO" id="GO:0005085">
    <property type="term" value="F:guanyl-nucleotide exchange factor activity"/>
    <property type="evidence" value="ECO:0007669"/>
    <property type="project" value="TreeGrafter"/>
</dbReference>
<organism evidence="3 4">
    <name type="scientific">Pycnococcus provasolii</name>
    <dbReference type="NCBI Taxonomy" id="41880"/>
    <lineage>
        <taxon>Eukaryota</taxon>
        <taxon>Viridiplantae</taxon>
        <taxon>Chlorophyta</taxon>
        <taxon>Pseudoscourfieldiophyceae</taxon>
        <taxon>Pseudoscourfieldiales</taxon>
        <taxon>Pycnococcaceae</taxon>
        <taxon>Pycnococcus</taxon>
    </lineage>
</organism>
<proteinExistence type="predicted"/>
<dbReference type="InterPro" id="IPR051553">
    <property type="entry name" value="Ran_GTPase-activating"/>
</dbReference>
<dbReference type="InterPro" id="IPR000408">
    <property type="entry name" value="Reg_chr_condens"/>
</dbReference>